<dbReference type="GO" id="GO:0016020">
    <property type="term" value="C:membrane"/>
    <property type="evidence" value="ECO:0007669"/>
    <property type="project" value="InterPro"/>
</dbReference>
<evidence type="ECO:0000256" key="10">
    <source>
        <dbReference type="ARBA" id="ARBA00039100"/>
    </source>
</evidence>
<dbReference type="GO" id="GO:0060055">
    <property type="term" value="P:angiogenesis involved in wound healing"/>
    <property type="evidence" value="ECO:0007669"/>
    <property type="project" value="TreeGrafter"/>
</dbReference>
<gene>
    <name evidence="13" type="primary">HPSE</name>
</gene>
<comment type="catalytic activity">
    <reaction evidence="9">
        <text>endohydrolysis of (1-&gt;4)-beta-D-glycosidic bonds of heparan sulfate chains in heparan sulfate proteoglycan.</text>
        <dbReference type="EC" id="3.2.1.166"/>
    </reaction>
</comment>
<keyword evidence="3" id="KW-0964">Secreted</keyword>
<dbReference type="GO" id="GO:0005615">
    <property type="term" value="C:extracellular space"/>
    <property type="evidence" value="ECO:0007669"/>
    <property type="project" value="TreeGrafter"/>
</dbReference>
<dbReference type="InterPro" id="IPR017853">
    <property type="entry name" value="GH"/>
</dbReference>
<evidence type="ECO:0000313" key="13">
    <source>
        <dbReference type="RefSeq" id="XP_007167999.2"/>
    </source>
</evidence>
<sequence>MVAAHPWRVGPPGEPEMLPRWKPGLALPLLLFLGPLCPRSPGALAEPAPADDVVELLFSTERPVHLVSPAFLSFTIDANLATDPRFLTFLGSSKLRTLARGLSPAYLRFGGTKTDFLIFDPKKEPTFEERSYWQSQVNQDICESGSVPSDVERRLKLEWPFQEQLLLREQYQKKFKNSTYSKPNSFRKKAGIFIDGLQLGEDFMELHKLLRKSAFKNAKLYGPDVGQPRGKTVKMLKSFLKAGGEVIDSVTWHHYYLNGRIATKEDFLNPDVLDTFISSVQEIFQAVEETRPHKKVWLGETSSAYGGGAPLLSNAFAAGFMWLDKLGLSARMGIEVVMRQVFFGAGNYHLVDENFEPLPDYWLSLLFKKLVGTNVLMASVKGPDRNKLRVYLHCTNINHPRYKEGDLTLYALNLHNVPKRLQLPQHLFDKQVDKYLIKPSGPNGLFSKSVQLNGQTLKMVDDQTLPALTEKPLRPGSSLGLPALSYGFFVIRNAKVAACI</sequence>
<evidence type="ECO:0000256" key="4">
    <source>
        <dbReference type="ARBA" id="ARBA00022729"/>
    </source>
</evidence>
<dbReference type="Gene3D" id="3.20.20.80">
    <property type="entry name" value="Glycosidases"/>
    <property type="match status" value="2"/>
</dbReference>
<dbReference type="PANTHER" id="PTHR46145:SF3">
    <property type="entry name" value="HEPARANASE"/>
    <property type="match status" value="1"/>
</dbReference>
<evidence type="ECO:0000256" key="1">
    <source>
        <dbReference type="ARBA" id="ARBA00004613"/>
    </source>
</evidence>
<reference evidence="13" key="1">
    <citation type="submission" date="2025-08" db="UniProtKB">
        <authorList>
            <consortium name="RefSeq"/>
        </authorList>
    </citation>
    <scope>IDENTIFICATION</scope>
</reference>
<evidence type="ECO:0000313" key="12">
    <source>
        <dbReference type="Proteomes" id="UP001652580"/>
    </source>
</evidence>
<keyword evidence="6" id="KW-0130">Cell adhesion</keyword>
<keyword evidence="12" id="KW-1185">Reference proteome</keyword>
<evidence type="ECO:0000256" key="11">
    <source>
        <dbReference type="ARBA" id="ARBA00040414"/>
    </source>
</evidence>
<protein>
    <recommendedName>
        <fullName evidence="11">Heparanase</fullName>
        <ecNumber evidence="10">3.2.1.166</ecNumber>
    </recommendedName>
</protein>
<dbReference type="GO" id="GO:0031012">
    <property type="term" value="C:extracellular matrix"/>
    <property type="evidence" value="ECO:0007669"/>
    <property type="project" value="TreeGrafter"/>
</dbReference>
<keyword evidence="8" id="KW-0325">Glycoprotein</keyword>
<comment type="similarity">
    <text evidence="2">Belongs to the glycosyl hydrolase 79 family.</text>
</comment>
<evidence type="ECO:0000256" key="8">
    <source>
        <dbReference type="ARBA" id="ARBA00023180"/>
    </source>
</evidence>
<keyword evidence="5" id="KW-0378">Hydrolase</keyword>
<dbReference type="GO" id="GO:0007160">
    <property type="term" value="P:cell-matrix adhesion"/>
    <property type="evidence" value="ECO:0007669"/>
    <property type="project" value="TreeGrafter"/>
</dbReference>
<evidence type="ECO:0000256" key="2">
    <source>
        <dbReference type="ARBA" id="ARBA00009800"/>
    </source>
</evidence>
<evidence type="ECO:0000256" key="5">
    <source>
        <dbReference type="ARBA" id="ARBA00022801"/>
    </source>
</evidence>
<evidence type="ECO:0000256" key="6">
    <source>
        <dbReference type="ARBA" id="ARBA00022889"/>
    </source>
</evidence>
<dbReference type="GO" id="GO:0016798">
    <property type="term" value="F:hydrolase activity, acting on glycosyl bonds"/>
    <property type="evidence" value="ECO:0007669"/>
    <property type="project" value="InterPro"/>
</dbReference>
<dbReference type="PANTHER" id="PTHR46145">
    <property type="entry name" value="HEPARANASE"/>
    <property type="match status" value="1"/>
</dbReference>
<evidence type="ECO:0000256" key="7">
    <source>
        <dbReference type="ARBA" id="ARBA00023157"/>
    </source>
</evidence>
<dbReference type="Pfam" id="PF03662">
    <property type="entry name" value="Glyco_hydro_79n"/>
    <property type="match status" value="1"/>
</dbReference>
<keyword evidence="4" id="KW-0732">Signal</keyword>
<dbReference type="GeneID" id="102999760"/>
<evidence type="ECO:0000256" key="3">
    <source>
        <dbReference type="ARBA" id="ARBA00022525"/>
    </source>
</evidence>
<dbReference type="RefSeq" id="XP_007167999.2">
    <property type="nucleotide sequence ID" value="XM_007167937.2"/>
</dbReference>
<dbReference type="SUPFAM" id="SSF51445">
    <property type="entry name" value="(Trans)glycosidases"/>
    <property type="match status" value="1"/>
</dbReference>
<organism evidence="12 13">
    <name type="scientific">Balaenoptera acutorostrata</name>
    <name type="common">Common minke whale</name>
    <name type="synonym">Balaena rostrata</name>
    <dbReference type="NCBI Taxonomy" id="9767"/>
    <lineage>
        <taxon>Eukaryota</taxon>
        <taxon>Metazoa</taxon>
        <taxon>Chordata</taxon>
        <taxon>Craniata</taxon>
        <taxon>Vertebrata</taxon>
        <taxon>Euteleostomi</taxon>
        <taxon>Mammalia</taxon>
        <taxon>Eutheria</taxon>
        <taxon>Laurasiatheria</taxon>
        <taxon>Artiodactyla</taxon>
        <taxon>Whippomorpha</taxon>
        <taxon>Cetacea</taxon>
        <taxon>Mysticeti</taxon>
        <taxon>Balaenopteridae</taxon>
        <taxon>Balaenoptera</taxon>
    </lineage>
</organism>
<dbReference type="AlphaFoldDB" id="A0A383YZB7"/>
<dbReference type="InterPro" id="IPR005199">
    <property type="entry name" value="Glyco_hydro_79"/>
</dbReference>
<evidence type="ECO:0000256" key="9">
    <source>
        <dbReference type="ARBA" id="ARBA00036917"/>
    </source>
</evidence>
<dbReference type="Proteomes" id="UP001652580">
    <property type="component" value="Chromosome 5"/>
</dbReference>
<keyword evidence="7" id="KW-1015">Disulfide bond</keyword>
<dbReference type="CTD" id="10855"/>
<dbReference type="EC" id="3.2.1.166" evidence="10"/>
<accession>A0A383YZB7</accession>
<name>A0A383YZB7_BALAC</name>
<proteinExistence type="inferred from homology"/>
<comment type="subcellular location">
    <subcellularLocation>
        <location evidence="1">Secreted</location>
    </subcellularLocation>
</comment>